<evidence type="ECO:0000256" key="2">
    <source>
        <dbReference type="ARBA" id="ARBA00022448"/>
    </source>
</evidence>
<feature type="transmembrane region" description="Helical" evidence="8">
    <location>
        <begin position="271"/>
        <end position="290"/>
    </location>
</feature>
<evidence type="ECO:0000256" key="7">
    <source>
        <dbReference type="ARBA" id="ARBA00023136"/>
    </source>
</evidence>
<protein>
    <submittedName>
        <fullName evidence="9">ABC transporter permease</fullName>
    </submittedName>
</protein>
<dbReference type="CDD" id="cd06579">
    <property type="entry name" value="TM_PBP1_transp_AraH_like"/>
    <property type="match status" value="1"/>
</dbReference>
<evidence type="ECO:0000256" key="3">
    <source>
        <dbReference type="ARBA" id="ARBA00022475"/>
    </source>
</evidence>
<feature type="transmembrane region" description="Helical" evidence="8">
    <location>
        <begin position="92"/>
        <end position="117"/>
    </location>
</feature>
<keyword evidence="3" id="KW-1003">Cell membrane</keyword>
<feature type="transmembrane region" description="Helical" evidence="8">
    <location>
        <begin position="124"/>
        <end position="142"/>
    </location>
</feature>
<feature type="transmembrane region" description="Helical" evidence="8">
    <location>
        <begin position="162"/>
        <end position="184"/>
    </location>
</feature>
<evidence type="ECO:0000313" key="10">
    <source>
        <dbReference type="Proteomes" id="UP001208935"/>
    </source>
</evidence>
<evidence type="ECO:0000256" key="6">
    <source>
        <dbReference type="ARBA" id="ARBA00022989"/>
    </source>
</evidence>
<dbReference type="InterPro" id="IPR001851">
    <property type="entry name" value="ABC_transp_permease"/>
</dbReference>
<dbReference type="PANTHER" id="PTHR32196:SF21">
    <property type="entry name" value="ABC TRANSPORTER PERMEASE PROTEIN YPHD-RELATED"/>
    <property type="match status" value="1"/>
</dbReference>
<sequence>MRSGGPGGLLALLLLLCAGFSIALPDRFPTWQTVESILLQVPELGLLALAMLLPLISGGINLAIIASTNMAALAMAWVLTGGLGDFGGQVGLAIAVAMLLGGLLCLVVGVLSGWLVANMQAHPILVTLGTMSLVNGVCVWLTRGKPIAGFPEEFQMIGSLAFFGIPLPFWIFMGASVLLAIYLGRTRYGLAVYMLGSNLEATRYCGVNTRHVLIGVYTLSTLLCWIAAILMMARFNSASAGYAQSYLLVTVLAAVLGGVDPFGGFGKVSGLFVALLVLQVISSGVNLLGVNAQLTQAMWGATMVGVMAVRYLAERRREQRAPAPDTAPAD</sequence>
<feature type="transmembrane region" description="Helical" evidence="8">
    <location>
        <begin position="296"/>
        <end position="313"/>
    </location>
</feature>
<dbReference type="Proteomes" id="UP001208935">
    <property type="component" value="Unassembled WGS sequence"/>
</dbReference>
<keyword evidence="7 8" id="KW-0472">Membrane</keyword>
<keyword evidence="6 8" id="KW-1133">Transmembrane helix</keyword>
<reference evidence="10" key="1">
    <citation type="submission" date="2023-07" db="EMBL/GenBank/DDBJ databases">
        <title>Verminephrobacter genomes.</title>
        <authorList>
            <person name="Lund M.B."/>
        </authorList>
    </citation>
    <scope>NUCLEOTIDE SEQUENCE [LARGE SCALE GENOMIC DNA]</scope>
    <source>
        <strain evidence="10">AtM5-05</strain>
    </source>
</reference>
<dbReference type="PANTHER" id="PTHR32196">
    <property type="entry name" value="ABC TRANSPORTER PERMEASE PROTEIN YPHD-RELATED-RELATED"/>
    <property type="match status" value="1"/>
</dbReference>
<keyword evidence="4" id="KW-0997">Cell inner membrane</keyword>
<keyword evidence="2" id="KW-0813">Transport</keyword>
<comment type="caution">
    <text evidence="9">The sequence shown here is derived from an EMBL/GenBank/DDBJ whole genome shotgun (WGS) entry which is preliminary data.</text>
</comment>
<dbReference type="Pfam" id="PF02653">
    <property type="entry name" value="BPD_transp_2"/>
    <property type="match status" value="1"/>
</dbReference>
<evidence type="ECO:0000256" key="4">
    <source>
        <dbReference type="ARBA" id="ARBA00022519"/>
    </source>
</evidence>
<feature type="transmembrane region" description="Helical" evidence="8">
    <location>
        <begin position="239"/>
        <end position="259"/>
    </location>
</feature>
<dbReference type="EMBL" id="QZCW01000001">
    <property type="protein sequence ID" value="MCW5320205.1"/>
    <property type="molecule type" value="Genomic_DNA"/>
</dbReference>
<keyword evidence="10" id="KW-1185">Reference proteome</keyword>
<feature type="transmembrane region" description="Helical" evidence="8">
    <location>
        <begin position="212"/>
        <end position="233"/>
    </location>
</feature>
<evidence type="ECO:0000256" key="1">
    <source>
        <dbReference type="ARBA" id="ARBA00004651"/>
    </source>
</evidence>
<keyword evidence="5 8" id="KW-0812">Transmembrane</keyword>
<accession>A0ABT3KPF6</accession>
<gene>
    <name evidence="9" type="ORF">D5039_03120</name>
</gene>
<organism evidence="9 10">
    <name type="scientific">Verminephrobacter aporrectodeae subsp. tuberculatae</name>
    <dbReference type="NCBI Taxonomy" id="1110392"/>
    <lineage>
        <taxon>Bacteria</taxon>
        <taxon>Pseudomonadati</taxon>
        <taxon>Pseudomonadota</taxon>
        <taxon>Betaproteobacteria</taxon>
        <taxon>Burkholderiales</taxon>
        <taxon>Comamonadaceae</taxon>
        <taxon>Verminephrobacter</taxon>
    </lineage>
</organism>
<name>A0ABT3KPF6_9BURK</name>
<evidence type="ECO:0000256" key="8">
    <source>
        <dbReference type="SAM" id="Phobius"/>
    </source>
</evidence>
<comment type="subcellular location">
    <subcellularLocation>
        <location evidence="1">Cell membrane</location>
        <topology evidence="1">Multi-pass membrane protein</topology>
    </subcellularLocation>
</comment>
<evidence type="ECO:0000313" key="9">
    <source>
        <dbReference type="EMBL" id="MCW5320205.1"/>
    </source>
</evidence>
<evidence type="ECO:0000256" key="5">
    <source>
        <dbReference type="ARBA" id="ARBA00022692"/>
    </source>
</evidence>
<proteinExistence type="predicted"/>